<dbReference type="SUPFAM" id="SSF101148">
    <property type="entry name" value="Plant invertase/pectin methylesterase inhibitor"/>
    <property type="match status" value="1"/>
</dbReference>
<evidence type="ECO:0000256" key="6">
    <source>
        <dbReference type="ARBA" id="ARBA00022512"/>
    </source>
</evidence>
<dbReference type="SMART" id="SM00856">
    <property type="entry name" value="PMEI"/>
    <property type="match status" value="1"/>
</dbReference>
<evidence type="ECO:0000313" key="19">
    <source>
        <dbReference type="Proteomes" id="UP001567538"/>
    </source>
</evidence>
<evidence type="ECO:0000256" key="16">
    <source>
        <dbReference type="SAM" id="SignalP"/>
    </source>
</evidence>
<gene>
    <name evidence="18" type="ORF">AAHA92_22663</name>
</gene>
<evidence type="ECO:0000256" key="13">
    <source>
        <dbReference type="ARBA" id="ARBA00047928"/>
    </source>
</evidence>
<feature type="compositionally biased region" description="Low complexity" evidence="15">
    <location>
        <begin position="765"/>
        <end position="779"/>
    </location>
</feature>
<comment type="similarity">
    <text evidence="4">In the C-terminal section; belongs to the pectinesterase family.</text>
</comment>
<evidence type="ECO:0000256" key="1">
    <source>
        <dbReference type="ARBA" id="ARBA00004191"/>
    </source>
</evidence>
<keyword evidence="10" id="KW-1015">Disulfide bond</keyword>
<evidence type="ECO:0000256" key="14">
    <source>
        <dbReference type="ARBA" id="ARBA00057335"/>
    </source>
</evidence>
<evidence type="ECO:0000256" key="3">
    <source>
        <dbReference type="ARBA" id="ARBA00006027"/>
    </source>
</evidence>
<comment type="similarity">
    <text evidence="3">In the N-terminal section; belongs to the PMEI family.</text>
</comment>
<dbReference type="GO" id="GO:0030599">
    <property type="term" value="F:pectinesterase activity"/>
    <property type="evidence" value="ECO:0007669"/>
    <property type="project" value="UniProtKB-EC"/>
</dbReference>
<dbReference type="EC" id="3.1.1.11" evidence="5"/>
<dbReference type="SUPFAM" id="SSF51126">
    <property type="entry name" value="Pectin lyase-like"/>
    <property type="match status" value="1"/>
</dbReference>
<evidence type="ECO:0000313" key="18">
    <source>
        <dbReference type="EMBL" id="KAL1546003.1"/>
    </source>
</evidence>
<comment type="pathway">
    <text evidence="2">Glycan metabolism; pectin degradation; 2-dehydro-3-deoxy-D-gluconate from pectin: step 1/5.</text>
</comment>
<dbReference type="GO" id="GO:0071555">
    <property type="term" value="P:cell wall organization"/>
    <property type="evidence" value="ECO:0007669"/>
    <property type="project" value="UniProtKB-KW"/>
</dbReference>
<dbReference type="NCBIfam" id="TIGR01614">
    <property type="entry name" value="PME_inhib"/>
    <property type="match status" value="1"/>
</dbReference>
<feature type="signal peptide" evidence="16">
    <location>
        <begin position="1"/>
        <end position="25"/>
    </location>
</feature>
<dbReference type="InterPro" id="IPR035513">
    <property type="entry name" value="Invertase/methylesterase_inhib"/>
</dbReference>
<dbReference type="EMBL" id="JBEAFC010000008">
    <property type="protein sequence ID" value="KAL1546003.1"/>
    <property type="molecule type" value="Genomic_DNA"/>
</dbReference>
<keyword evidence="7" id="KW-0964">Secreted</keyword>
<keyword evidence="11" id="KW-0325">Glycoprotein</keyword>
<dbReference type="InterPro" id="IPR012334">
    <property type="entry name" value="Pectin_lyas_fold"/>
</dbReference>
<dbReference type="InterPro" id="IPR000070">
    <property type="entry name" value="Pectinesterase_cat"/>
</dbReference>
<dbReference type="InterPro" id="IPR006501">
    <property type="entry name" value="Pectinesterase_inhib_dom"/>
</dbReference>
<name>A0ABD1GSA7_SALDI</name>
<feature type="compositionally biased region" description="Low complexity" evidence="15">
    <location>
        <begin position="604"/>
        <end position="622"/>
    </location>
</feature>
<feature type="region of interest" description="Disordered" evidence="15">
    <location>
        <begin position="572"/>
        <end position="843"/>
    </location>
</feature>
<dbReference type="Pfam" id="PF01095">
    <property type="entry name" value="Pectinesterase"/>
    <property type="match status" value="1"/>
</dbReference>
<keyword evidence="16" id="KW-0732">Signal</keyword>
<dbReference type="Proteomes" id="UP001567538">
    <property type="component" value="Unassembled WGS sequence"/>
</dbReference>
<evidence type="ECO:0000256" key="10">
    <source>
        <dbReference type="ARBA" id="ARBA00023157"/>
    </source>
</evidence>
<protein>
    <recommendedName>
        <fullName evidence="5">pectinesterase</fullName>
        <ecNumber evidence="5">3.1.1.11</ecNumber>
    </recommendedName>
</protein>
<dbReference type="Pfam" id="PF04043">
    <property type="entry name" value="PMEI"/>
    <property type="match status" value="1"/>
</dbReference>
<evidence type="ECO:0000256" key="15">
    <source>
        <dbReference type="SAM" id="MobiDB-lite"/>
    </source>
</evidence>
<evidence type="ECO:0000256" key="2">
    <source>
        <dbReference type="ARBA" id="ARBA00005184"/>
    </source>
</evidence>
<proteinExistence type="inferred from homology"/>
<evidence type="ECO:0000256" key="11">
    <source>
        <dbReference type="ARBA" id="ARBA00023180"/>
    </source>
</evidence>
<feature type="compositionally biased region" description="Low complexity" evidence="15">
    <location>
        <begin position="703"/>
        <end position="716"/>
    </location>
</feature>
<comment type="catalytic activity">
    <reaction evidence="13">
        <text>[(1-&gt;4)-alpha-D-galacturonosyl methyl ester](n) + n H2O = [(1-&gt;4)-alpha-D-galacturonosyl](n) + n methanol + n H(+)</text>
        <dbReference type="Rhea" id="RHEA:22380"/>
        <dbReference type="Rhea" id="RHEA-COMP:14570"/>
        <dbReference type="Rhea" id="RHEA-COMP:14573"/>
        <dbReference type="ChEBI" id="CHEBI:15377"/>
        <dbReference type="ChEBI" id="CHEBI:15378"/>
        <dbReference type="ChEBI" id="CHEBI:17790"/>
        <dbReference type="ChEBI" id="CHEBI:140522"/>
        <dbReference type="ChEBI" id="CHEBI:140523"/>
        <dbReference type="EC" id="3.1.1.11"/>
    </reaction>
</comment>
<evidence type="ECO:0000256" key="4">
    <source>
        <dbReference type="ARBA" id="ARBA00007786"/>
    </source>
</evidence>
<dbReference type="Gene3D" id="1.20.140.40">
    <property type="entry name" value="Invertase/pectin methylesterase inhibitor family protein"/>
    <property type="match status" value="1"/>
</dbReference>
<comment type="subcellular location">
    <subcellularLocation>
        <location evidence="1">Secreted</location>
        <location evidence="1">Cell wall</location>
    </subcellularLocation>
</comment>
<keyword evidence="8 18" id="KW-0378">Hydrolase</keyword>
<evidence type="ECO:0000256" key="9">
    <source>
        <dbReference type="ARBA" id="ARBA00023085"/>
    </source>
</evidence>
<organism evidence="18 19">
    <name type="scientific">Salvia divinorum</name>
    <name type="common">Maria pastora</name>
    <name type="synonym">Diviner's sage</name>
    <dbReference type="NCBI Taxonomy" id="28513"/>
    <lineage>
        <taxon>Eukaryota</taxon>
        <taxon>Viridiplantae</taxon>
        <taxon>Streptophyta</taxon>
        <taxon>Embryophyta</taxon>
        <taxon>Tracheophyta</taxon>
        <taxon>Spermatophyta</taxon>
        <taxon>Magnoliopsida</taxon>
        <taxon>eudicotyledons</taxon>
        <taxon>Gunneridae</taxon>
        <taxon>Pentapetalae</taxon>
        <taxon>asterids</taxon>
        <taxon>lamiids</taxon>
        <taxon>Lamiales</taxon>
        <taxon>Lamiaceae</taxon>
        <taxon>Nepetoideae</taxon>
        <taxon>Mentheae</taxon>
        <taxon>Salviinae</taxon>
        <taxon>Salvia</taxon>
        <taxon>Salvia subgen. Calosphace</taxon>
    </lineage>
</organism>
<keyword evidence="12" id="KW-0961">Cell wall biogenesis/degradation</keyword>
<evidence type="ECO:0000256" key="8">
    <source>
        <dbReference type="ARBA" id="ARBA00022801"/>
    </source>
</evidence>
<dbReference type="AlphaFoldDB" id="A0ABD1GSA7"/>
<dbReference type="FunFam" id="1.20.140.40:FF:000001">
    <property type="entry name" value="Pectinesterase"/>
    <property type="match status" value="1"/>
</dbReference>
<feature type="compositionally biased region" description="Low complexity" evidence="15">
    <location>
        <begin position="679"/>
        <end position="695"/>
    </location>
</feature>
<evidence type="ECO:0000259" key="17">
    <source>
        <dbReference type="SMART" id="SM00856"/>
    </source>
</evidence>
<evidence type="ECO:0000256" key="7">
    <source>
        <dbReference type="ARBA" id="ARBA00022525"/>
    </source>
</evidence>
<comment type="caution">
    <text evidence="18">The sequence shown here is derived from an EMBL/GenBank/DDBJ whole genome shotgun (WGS) entry which is preliminary data.</text>
</comment>
<dbReference type="InterPro" id="IPR011050">
    <property type="entry name" value="Pectin_lyase_fold/virulence"/>
</dbReference>
<keyword evidence="19" id="KW-1185">Reference proteome</keyword>
<feature type="domain" description="Pectinesterase inhibitor" evidence="17">
    <location>
        <begin position="43"/>
        <end position="193"/>
    </location>
</feature>
<evidence type="ECO:0000256" key="12">
    <source>
        <dbReference type="ARBA" id="ARBA00023316"/>
    </source>
</evidence>
<keyword evidence="9" id="KW-0063">Aspartyl esterase</keyword>
<feature type="chain" id="PRO_5044807025" description="pectinesterase" evidence="16">
    <location>
        <begin position="26"/>
        <end position="843"/>
    </location>
</feature>
<feature type="compositionally biased region" description="Polar residues" evidence="15">
    <location>
        <begin position="819"/>
        <end position="843"/>
    </location>
</feature>
<comment type="function">
    <text evidence="14">Acts in the modification of cell walls via demethylesterification of cell wall pectin.</text>
</comment>
<dbReference type="Gene3D" id="2.160.20.10">
    <property type="entry name" value="Single-stranded right-handed beta-helix, Pectin lyase-like"/>
    <property type="match status" value="1"/>
</dbReference>
<evidence type="ECO:0000256" key="5">
    <source>
        <dbReference type="ARBA" id="ARBA00013229"/>
    </source>
</evidence>
<dbReference type="FunFam" id="2.160.20.10:FF:000001">
    <property type="entry name" value="Pectinesterase"/>
    <property type="match status" value="1"/>
</dbReference>
<feature type="compositionally biased region" description="Low complexity" evidence="15">
    <location>
        <begin position="786"/>
        <end position="800"/>
    </location>
</feature>
<feature type="compositionally biased region" description="Low complexity" evidence="15">
    <location>
        <begin position="745"/>
        <end position="758"/>
    </location>
</feature>
<keyword evidence="6" id="KW-0134">Cell wall</keyword>
<dbReference type="CDD" id="cd15798">
    <property type="entry name" value="PMEI-like_3"/>
    <property type="match status" value="1"/>
</dbReference>
<accession>A0ABD1GSA7</accession>
<dbReference type="PANTHER" id="PTHR31707">
    <property type="entry name" value="PECTINESTERASE"/>
    <property type="match status" value="1"/>
</dbReference>
<reference evidence="18 19" key="1">
    <citation type="submission" date="2024-06" db="EMBL/GenBank/DDBJ databases">
        <title>A chromosome level genome sequence of Diviner's sage (Salvia divinorum).</title>
        <authorList>
            <person name="Ford S.A."/>
            <person name="Ro D.-K."/>
            <person name="Ness R.W."/>
            <person name="Phillips M.A."/>
        </authorList>
    </citation>
    <scope>NUCLEOTIDE SEQUENCE [LARGE SCALE GENOMIC DNA]</scope>
    <source>
        <strain evidence="18">SAF-2024a</strain>
        <tissue evidence="18">Leaf</tissue>
    </source>
</reference>
<feature type="compositionally biased region" description="Pro residues" evidence="15">
    <location>
        <begin position="662"/>
        <end position="678"/>
    </location>
</feature>
<feature type="compositionally biased region" description="Low complexity" evidence="15">
    <location>
        <begin position="723"/>
        <end position="737"/>
    </location>
</feature>
<sequence>MGQQGPQKIAIISVCSLLLVALVVALLFANHNTPGKAKVTPSSSQKAIAAICQTTDYHETCFNSLHGQNTSDPKQLIQAAMQSTIVYLKAALDNSTALKQAQTDPRARAALDDCGELANLAIHDLDRSFSKFSQFDITNVNDILLELKTWISGAITHQETCLDGFEKVNSDAGVRMKQLLNTTMEMTSNALAMVAEISMFLESMGVQTHQEYSSSRRLLSKQGLVVAEYGSWVDAEKRRLLTVQSAKIRPDIIVAKDGSGKFKTINEALFHLPKHNNKTFVLYIKEGVYTEQVQINTSYTHLMIMGDGPTKTRITGSLNFVDGVGTYRTATVAVQGDDFIARDIAFENSAGAAKLQAVALRASSDKSIYYNCHIEAYQDTLYTHTYRQFYKDCVISGTIDFLFGDSAAIFQGCTLLFRKPLDNQQNIVTAQGRLDLRQPTGLVLQNCTFKADAELQPVRDKFKSYLGRPWKEFSRTIIMESFLDDFIHPDGWMPWEGNFALQTLFYTEFNNRGPAAPKAQRVKWQGVKELPPARIKRFTAAEFLDGNRWIPKQRVPYAAGFIFPVPKEDPNVKYSPVSTEETKDLGSIADRKKKPPPPPPQTTPAPAATPTSTPQSSIAASPMQVPVGAASPSSFGASTDAVAPVGNWDAETGELLIDLSPAPAPAPAPTPTSEPPLLSPVESSPAVTPMAASPSRAPPASPPAAVQSVSPQGSPTSTPPPKAASAGSAPLPQGSPTSTPPPKAASPGSAPLPQGSPTSTPPPKAASAGSAPLPQGSPTSTPPPKATSAGSAPLPQGSPTSTPPPKAASAGSAPLPQRASPTGAPQSQLSPQTAQAPTFTGGV</sequence>